<dbReference type="Gene3D" id="3.20.20.60">
    <property type="entry name" value="Phosphoenolpyruvate-binding domains"/>
    <property type="match status" value="1"/>
</dbReference>
<dbReference type="Pfam" id="PF15617">
    <property type="entry name" value="C-C_Bond_Lyase"/>
    <property type="match status" value="1"/>
</dbReference>
<keyword evidence="5" id="KW-1185">Reference proteome</keyword>
<comment type="cofactor">
    <cofactor evidence="1">
        <name>Mg(2+)</name>
        <dbReference type="ChEBI" id="CHEBI:18420"/>
    </cofactor>
</comment>
<proteinExistence type="predicted"/>
<dbReference type="GO" id="GO:0016829">
    <property type="term" value="F:lyase activity"/>
    <property type="evidence" value="ECO:0007669"/>
    <property type="project" value="UniProtKB-KW"/>
</dbReference>
<dbReference type="InterPro" id="IPR039480">
    <property type="entry name" value="C-C_Bond_Lyase-like"/>
</dbReference>
<dbReference type="InterPro" id="IPR015813">
    <property type="entry name" value="Pyrv/PenolPyrv_kinase-like_dom"/>
</dbReference>
<dbReference type="Proteomes" id="UP001149400">
    <property type="component" value="Unassembled WGS sequence"/>
</dbReference>
<organism evidence="4 5">
    <name type="scientific">Enterovibrio gelatinilyticus</name>
    <dbReference type="NCBI Taxonomy" id="2899819"/>
    <lineage>
        <taxon>Bacteria</taxon>
        <taxon>Pseudomonadati</taxon>
        <taxon>Pseudomonadota</taxon>
        <taxon>Gammaproteobacteria</taxon>
        <taxon>Vibrionales</taxon>
        <taxon>Vibrionaceae</taxon>
        <taxon>Enterovibrio</taxon>
    </lineage>
</organism>
<dbReference type="EMBL" id="JAJUBC010000003">
    <property type="protein sequence ID" value="MDD1792313.1"/>
    <property type="molecule type" value="Genomic_DNA"/>
</dbReference>
<dbReference type="SUPFAM" id="SSF51621">
    <property type="entry name" value="Phosphoenolpyruvate/pyruvate domain"/>
    <property type="match status" value="1"/>
</dbReference>
<gene>
    <name evidence="4" type="ORF">LRP50_04135</name>
</gene>
<dbReference type="InterPro" id="IPR011206">
    <property type="entry name" value="Citrate_lyase_beta/mcl1/mcl2"/>
</dbReference>
<evidence type="ECO:0000313" key="4">
    <source>
        <dbReference type="EMBL" id="MDD1792313.1"/>
    </source>
</evidence>
<protein>
    <submittedName>
        <fullName evidence="4">HpcH/HpaI aldolase/citrate lyase family protein</fullName>
    </submittedName>
</protein>
<reference evidence="4" key="1">
    <citation type="submission" date="2021-12" db="EMBL/GenBank/DDBJ databases">
        <title>Enterovibrio ZSDZ35 sp. nov. and Enterovibrio ZSDZ42 sp. nov., isolated from coastal seawater in Qingdao.</title>
        <authorList>
            <person name="Zhang P."/>
        </authorList>
    </citation>
    <scope>NUCLEOTIDE SEQUENCE</scope>
    <source>
        <strain evidence="4">ZSDZ42</strain>
    </source>
</reference>
<dbReference type="PIRSF" id="PIRSF015582">
    <property type="entry name" value="Cit_lyase_B"/>
    <property type="match status" value="1"/>
</dbReference>
<sequence>MKKINYFSLGATLYTPCTHARLSEIMQHGLGSKSMVFCTEDAVAEYDLQESLANLRLALSNTDDVSFYRFVRPRNSDIFSEILSFEGIDKIEGFVLPKYDLKTADDYHQVITSHPGVMVMPTLESSDILDPSNLSKIRKKLDKIKENVICLRIGGNDLFNLLGLKRMQYQTIYESPLRAVIEQIVIAFRPYGYEISAPVFDFINDIETLKSELYMDLNFGLFCKTAIHPRQVEIIESFYQEYSSVYIKQAESILSEQSSAVYQLNGQMMEKSCHFNWAQRTKNLASSF</sequence>
<evidence type="ECO:0000313" key="5">
    <source>
        <dbReference type="Proteomes" id="UP001149400"/>
    </source>
</evidence>
<evidence type="ECO:0000256" key="1">
    <source>
        <dbReference type="ARBA" id="ARBA00001946"/>
    </source>
</evidence>
<keyword evidence="4" id="KW-0456">Lyase</keyword>
<keyword evidence="2" id="KW-0479">Metal-binding</keyword>
<accession>A0ABT5QWC2</accession>
<name>A0ABT5QWC2_9GAMM</name>
<evidence type="ECO:0000256" key="2">
    <source>
        <dbReference type="ARBA" id="ARBA00022723"/>
    </source>
</evidence>
<dbReference type="PANTHER" id="PTHR32308:SF10">
    <property type="entry name" value="CITRATE LYASE SUBUNIT BETA"/>
    <property type="match status" value="1"/>
</dbReference>
<evidence type="ECO:0000256" key="3">
    <source>
        <dbReference type="ARBA" id="ARBA00022842"/>
    </source>
</evidence>
<dbReference type="InterPro" id="IPR040442">
    <property type="entry name" value="Pyrv_kinase-like_dom_sf"/>
</dbReference>
<comment type="caution">
    <text evidence="4">The sequence shown here is derived from an EMBL/GenBank/DDBJ whole genome shotgun (WGS) entry which is preliminary data.</text>
</comment>
<dbReference type="PANTHER" id="PTHR32308">
    <property type="entry name" value="LYASE BETA SUBUNIT, PUTATIVE (AFU_ORTHOLOGUE AFUA_4G13030)-RELATED"/>
    <property type="match status" value="1"/>
</dbReference>
<dbReference type="RefSeq" id="WP_274163223.1">
    <property type="nucleotide sequence ID" value="NZ_JAJUBC010000003.1"/>
</dbReference>
<keyword evidence="3" id="KW-0460">Magnesium</keyword>